<name>A0A212C159_CEREH</name>
<keyword evidence="4" id="KW-1185">Reference proteome</keyword>
<dbReference type="AlphaFoldDB" id="A0A212C159"/>
<feature type="region of interest" description="Disordered" evidence="1">
    <location>
        <begin position="75"/>
        <end position="96"/>
    </location>
</feature>
<protein>
    <submittedName>
        <fullName evidence="3">Uncharacterized protein</fullName>
    </submittedName>
</protein>
<organism evidence="3 4">
    <name type="scientific">Cervus elaphus hippelaphus</name>
    <name type="common">European red deer</name>
    <dbReference type="NCBI Taxonomy" id="46360"/>
    <lineage>
        <taxon>Eukaryota</taxon>
        <taxon>Metazoa</taxon>
        <taxon>Chordata</taxon>
        <taxon>Craniata</taxon>
        <taxon>Vertebrata</taxon>
        <taxon>Euteleostomi</taxon>
        <taxon>Mammalia</taxon>
        <taxon>Eutheria</taxon>
        <taxon>Laurasiatheria</taxon>
        <taxon>Artiodactyla</taxon>
        <taxon>Ruminantia</taxon>
        <taxon>Pecora</taxon>
        <taxon>Cervidae</taxon>
        <taxon>Cervinae</taxon>
        <taxon>Cervus</taxon>
    </lineage>
</organism>
<evidence type="ECO:0000313" key="4">
    <source>
        <dbReference type="Proteomes" id="UP000242450"/>
    </source>
</evidence>
<reference evidence="3 4" key="1">
    <citation type="journal article" date="2018" name="Mol. Genet. Genomics">
        <title>The red deer Cervus elaphus genome CerEla1.0: sequencing, annotating, genes, and chromosomes.</title>
        <authorList>
            <person name="Bana N.A."/>
            <person name="Nyiri A."/>
            <person name="Nagy J."/>
            <person name="Frank K."/>
            <person name="Nagy T."/>
            <person name="Steger V."/>
            <person name="Schiller M."/>
            <person name="Lakatos P."/>
            <person name="Sugar L."/>
            <person name="Horn P."/>
            <person name="Barta E."/>
            <person name="Orosz L."/>
        </authorList>
    </citation>
    <scope>NUCLEOTIDE SEQUENCE [LARGE SCALE GENOMIC DNA]</scope>
    <source>
        <strain evidence="3">Hungarian</strain>
    </source>
</reference>
<gene>
    <name evidence="3" type="ORF">Celaphus_00009451</name>
</gene>
<keyword evidence="2" id="KW-0732">Signal</keyword>
<feature type="signal peptide" evidence="2">
    <location>
        <begin position="1"/>
        <end position="30"/>
    </location>
</feature>
<sequence length="140" mass="14906">MQTAAASEEPAKAAVFGFLQPLLLLPDSWAARPGWAPAAVGGAAWSGVHLGAGGLVAQLRVEISGQCISYMTAAGREAGGRRRPERSRREGGGYGHDAVGRLGAAIELKLNNASQDEYILRGYRRDKSFLTMVVDILREL</sequence>
<evidence type="ECO:0000256" key="2">
    <source>
        <dbReference type="SAM" id="SignalP"/>
    </source>
</evidence>
<dbReference type="Proteomes" id="UP000242450">
    <property type="component" value="Chromosome X"/>
</dbReference>
<evidence type="ECO:0000256" key="1">
    <source>
        <dbReference type="SAM" id="MobiDB-lite"/>
    </source>
</evidence>
<comment type="caution">
    <text evidence="3">The sequence shown here is derived from an EMBL/GenBank/DDBJ whole genome shotgun (WGS) entry which is preliminary data.</text>
</comment>
<proteinExistence type="predicted"/>
<feature type="chain" id="PRO_5012194264" evidence="2">
    <location>
        <begin position="31"/>
        <end position="140"/>
    </location>
</feature>
<feature type="compositionally biased region" description="Basic and acidic residues" evidence="1">
    <location>
        <begin position="78"/>
        <end position="91"/>
    </location>
</feature>
<dbReference type="EMBL" id="MKHE01000034">
    <property type="protein sequence ID" value="OWJ99744.1"/>
    <property type="molecule type" value="Genomic_DNA"/>
</dbReference>
<accession>A0A212C159</accession>
<evidence type="ECO:0000313" key="3">
    <source>
        <dbReference type="EMBL" id="OWJ99744.1"/>
    </source>
</evidence>